<gene>
    <name evidence="1" type="ORF">BU058_12800</name>
</gene>
<comment type="caution">
    <text evidence="1">The sequence shown here is derived from an EMBL/GenBank/DDBJ whole genome shotgun (WGS) entry which is preliminary data.</text>
</comment>
<protein>
    <submittedName>
        <fullName evidence="1">Uncharacterized protein</fullName>
    </submittedName>
</protein>
<dbReference type="AlphaFoldDB" id="A0A9Q6HM03"/>
<sequence>MGENNVNLDEIKELLQELKENDGNQLKYEEVEAEIVEQKNTIRSYLMPDNQQEDERLKQIASKIEAHIQTGFEAFNQVDEIINYLEPVFQRGKIDKVYGRAVVLIEENTLIEQVKNHFDNPATDYQLLDYVLSRAIELSNEVMPSEYTEILKLEKAFFEEVYNHS</sequence>
<evidence type="ECO:0000313" key="1">
    <source>
        <dbReference type="EMBL" id="PTI73742.1"/>
    </source>
</evidence>
<reference evidence="1 2" key="1">
    <citation type="journal article" date="2016" name="Front. Microbiol.">
        <title>Comprehensive Phylogenetic Analysis of Bovine Non-aureus Staphylococci Species Based on Whole-Genome Sequencing.</title>
        <authorList>
            <person name="Naushad S."/>
            <person name="Barkema H.W."/>
            <person name="Luby C."/>
            <person name="Condas L.A."/>
            <person name="Nobrega D.B."/>
            <person name="Carson D.A."/>
            <person name="De Buck J."/>
        </authorList>
    </citation>
    <scope>NUCLEOTIDE SEQUENCE [LARGE SCALE GENOMIC DNA]</scope>
    <source>
        <strain evidence="1 2">SNUC 1231</strain>
    </source>
</reference>
<dbReference type="RefSeq" id="WP_073504816.1">
    <property type="nucleotide sequence ID" value="NZ_CP018199.1"/>
</dbReference>
<accession>A0A9Q6HM03</accession>
<name>A0A9Q6HM03_9STAP</name>
<evidence type="ECO:0000313" key="2">
    <source>
        <dbReference type="Proteomes" id="UP000241960"/>
    </source>
</evidence>
<dbReference type="EMBL" id="PZFQ01000063">
    <property type="protein sequence ID" value="PTI73742.1"/>
    <property type="molecule type" value="Genomic_DNA"/>
</dbReference>
<dbReference type="Proteomes" id="UP000241960">
    <property type="component" value="Unassembled WGS sequence"/>
</dbReference>
<proteinExistence type="predicted"/>
<organism evidence="1 2">
    <name type="scientific">Staphylococcus succinus</name>
    <dbReference type="NCBI Taxonomy" id="61015"/>
    <lineage>
        <taxon>Bacteria</taxon>
        <taxon>Bacillati</taxon>
        <taxon>Bacillota</taxon>
        <taxon>Bacilli</taxon>
        <taxon>Bacillales</taxon>
        <taxon>Staphylococcaceae</taxon>
        <taxon>Staphylococcus</taxon>
    </lineage>
</organism>